<comment type="caution">
    <text evidence="9">The sequence shown here is derived from an EMBL/GenBank/DDBJ whole genome shotgun (WGS) entry which is preliminary data.</text>
</comment>
<evidence type="ECO:0000313" key="10">
    <source>
        <dbReference type="Proteomes" id="UP000298460"/>
    </source>
</evidence>
<dbReference type="CDD" id="cd06173">
    <property type="entry name" value="MFS_MefA_like"/>
    <property type="match status" value="1"/>
</dbReference>
<dbReference type="OrthoDB" id="9763297at2"/>
<reference evidence="9 10" key="1">
    <citation type="submission" date="2019-03" db="EMBL/GenBank/DDBJ databases">
        <title>Draft Genome Sequence of Desulfosporosinus fructosivorans Strain 63.6F, Isolated from Marine Sediment in the Baltic Sea.</title>
        <authorList>
            <person name="Hausmann B."/>
            <person name="Vandieken V."/>
            <person name="Pjevac P."/>
            <person name="Schreck K."/>
            <person name="Herbold C.W."/>
            <person name="Loy A."/>
        </authorList>
    </citation>
    <scope>NUCLEOTIDE SEQUENCE [LARGE SCALE GENOMIC DNA]</scope>
    <source>
        <strain evidence="9 10">63.6F</strain>
    </source>
</reference>
<evidence type="ECO:0000256" key="6">
    <source>
        <dbReference type="ARBA" id="ARBA00023136"/>
    </source>
</evidence>
<evidence type="ECO:0000256" key="7">
    <source>
        <dbReference type="SAM" id="Phobius"/>
    </source>
</evidence>
<keyword evidence="5 7" id="KW-1133">Transmembrane helix</keyword>
<accession>A0A4Z0QZV4</accession>
<dbReference type="InterPro" id="IPR020846">
    <property type="entry name" value="MFS_dom"/>
</dbReference>
<feature type="transmembrane region" description="Helical" evidence="7">
    <location>
        <begin position="31"/>
        <end position="55"/>
    </location>
</feature>
<keyword evidence="3" id="KW-1003">Cell membrane</keyword>
<dbReference type="EMBL" id="SPQQ01000017">
    <property type="protein sequence ID" value="TGE35267.1"/>
    <property type="molecule type" value="Genomic_DNA"/>
</dbReference>
<dbReference type="Proteomes" id="UP000298460">
    <property type="component" value="Unassembled WGS sequence"/>
</dbReference>
<keyword evidence="10" id="KW-1185">Reference proteome</keyword>
<feature type="transmembrane region" description="Helical" evidence="7">
    <location>
        <begin position="369"/>
        <end position="389"/>
    </location>
</feature>
<feature type="transmembrane region" description="Helical" evidence="7">
    <location>
        <begin position="306"/>
        <end position="325"/>
    </location>
</feature>
<feature type="transmembrane region" description="Helical" evidence="7">
    <location>
        <begin position="169"/>
        <end position="187"/>
    </location>
</feature>
<proteinExistence type="predicted"/>
<dbReference type="InterPro" id="IPR010290">
    <property type="entry name" value="TM_effector"/>
</dbReference>
<dbReference type="GO" id="GO:0022857">
    <property type="term" value="F:transmembrane transporter activity"/>
    <property type="evidence" value="ECO:0007669"/>
    <property type="project" value="InterPro"/>
</dbReference>
<dbReference type="GO" id="GO:0005886">
    <property type="term" value="C:plasma membrane"/>
    <property type="evidence" value="ECO:0007669"/>
    <property type="project" value="UniProtKB-SubCell"/>
</dbReference>
<feature type="transmembrane region" description="Helical" evidence="7">
    <location>
        <begin position="220"/>
        <end position="241"/>
    </location>
</feature>
<keyword evidence="4 7" id="KW-0812">Transmembrane</keyword>
<keyword evidence="6 7" id="KW-0472">Membrane</keyword>
<feature type="transmembrane region" description="Helical" evidence="7">
    <location>
        <begin position="133"/>
        <end position="163"/>
    </location>
</feature>
<dbReference type="SUPFAM" id="SSF103473">
    <property type="entry name" value="MFS general substrate transporter"/>
    <property type="match status" value="1"/>
</dbReference>
<evidence type="ECO:0000256" key="5">
    <source>
        <dbReference type="ARBA" id="ARBA00022989"/>
    </source>
</evidence>
<feature type="transmembrane region" description="Helical" evidence="7">
    <location>
        <begin position="283"/>
        <end position="300"/>
    </location>
</feature>
<sequence>MKPFALCYNNFRVYAIGSLITRVGDWMDLVALNWAVLQLTGSAFYLGLISACRLLPVFTMSVPAGALADRYNKRKLLLRLETGYMFFTITLALLLMYSGPFWLFALIVTLRSVFSTMGLTVRNAFIPSLVPPVALASAIALNATFANLSGIVGPALAGFLLTFVEPVSIFRISAITSLAVIGSLFWVRPMATLPEQKCHENTGIMEAINFIRSNSVVKSLLILAIVPMLFGFPYTSMMPIFSKELLKVGPDGLGILLGASGAGALTASASLSWLNVKNNHGKILVVSSIGFGIGLVLFALTRRMELALMAMYGVGLLGQTYRTMSRITLQHAVPDHLIGRVLGIALMDRGFIAIGAIFVGWLASYAGSFVAALFMGLGCALITLIIVLLNRNILRL</sequence>
<name>A0A4Z0QZV4_9FIRM</name>
<evidence type="ECO:0000256" key="4">
    <source>
        <dbReference type="ARBA" id="ARBA00022692"/>
    </source>
</evidence>
<dbReference type="RefSeq" id="WP_135552257.1">
    <property type="nucleotide sequence ID" value="NZ_SPQQ01000017.1"/>
</dbReference>
<feature type="domain" description="Major facilitator superfamily (MFS) profile" evidence="8">
    <location>
        <begin position="1"/>
        <end position="191"/>
    </location>
</feature>
<evidence type="ECO:0000256" key="1">
    <source>
        <dbReference type="ARBA" id="ARBA00004651"/>
    </source>
</evidence>
<dbReference type="InterPro" id="IPR036259">
    <property type="entry name" value="MFS_trans_sf"/>
</dbReference>
<dbReference type="PROSITE" id="PS50850">
    <property type="entry name" value="MFS"/>
    <property type="match status" value="1"/>
</dbReference>
<evidence type="ECO:0000259" key="8">
    <source>
        <dbReference type="PROSITE" id="PS50850"/>
    </source>
</evidence>
<gene>
    <name evidence="9" type="ORF">E4K67_26445</name>
</gene>
<keyword evidence="2" id="KW-0813">Transport</keyword>
<feature type="transmembrane region" description="Helical" evidence="7">
    <location>
        <begin position="337"/>
        <end position="363"/>
    </location>
</feature>
<evidence type="ECO:0000313" key="9">
    <source>
        <dbReference type="EMBL" id="TGE35267.1"/>
    </source>
</evidence>
<feature type="transmembrane region" description="Helical" evidence="7">
    <location>
        <begin position="253"/>
        <end position="276"/>
    </location>
</feature>
<dbReference type="Gene3D" id="1.20.1250.20">
    <property type="entry name" value="MFS general substrate transporter like domains"/>
    <property type="match status" value="1"/>
</dbReference>
<feature type="transmembrane region" description="Helical" evidence="7">
    <location>
        <begin position="76"/>
        <end position="95"/>
    </location>
</feature>
<dbReference type="AlphaFoldDB" id="A0A4Z0QZV4"/>
<dbReference type="PANTHER" id="PTHR23513:SF6">
    <property type="entry name" value="MAJOR FACILITATOR SUPERFAMILY ASSOCIATED DOMAIN-CONTAINING PROTEIN"/>
    <property type="match status" value="1"/>
</dbReference>
<dbReference type="Pfam" id="PF05977">
    <property type="entry name" value="MFS_3"/>
    <property type="match status" value="1"/>
</dbReference>
<evidence type="ECO:0000256" key="3">
    <source>
        <dbReference type="ARBA" id="ARBA00022475"/>
    </source>
</evidence>
<dbReference type="PANTHER" id="PTHR23513">
    <property type="entry name" value="INTEGRAL MEMBRANE EFFLUX PROTEIN-RELATED"/>
    <property type="match status" value="1"/>
</dbReference>
<evidence type="ECO:0000256" key="2">
    <source>
        <dbReference type="ARBA" id="ARBA00022448"/>
    </source>
</evidence>
<protein>
    <submittedName>
        <fullName evidence="9">MFS transporter</fullName>
    </submittedName>
</protein>
<comment type="subcellular location">
    <subcellularLocation>
        <location evidence="1">Cell membrane</location>
        <topology evidence="1">Multi-pass membrane protein</topology>
    </subcellularLocation>
</comment>
<organism evidence="9 10">
    <name type="scientific">Desulfosporosinus fructosivorans</name>
    <dbReference type="NCBI Taxonomy" id="2018669"/>
    <lineage>
        <taxon>Bacteria</taxon>
        <taxon>Bacillati</taxon>
        <taxon>Bacillota</taxon>
        <taxon>Clostridia</taxon>
        <taxon>Eubacteriales</taxon>
        <taxon>Desulfitobacteriaceae</taxon>
        <taxon>Desulfosporosinus</taxon>
    </lineage>
</organism>